<feature type="coiled-coil region" evidence="5">
    <location>
        <begin position="91"/>
        <end position="125"/>
    </location>
</feature>
<proteinExistence type="predicted"/>
<dbReference type="PANTHER" id="PTHR33248">
    <property type="entry name" value="ZINC ION-BINDING PROTEIN"/>
    <property type="match status" value="1"/>
</dbReference>
<protein>
    <submittedName>
        <fullName evidence="9">Uncharacterized protein LOC105108650</fullName>
    </submittedName>
</protein>
<keyword evidence="1" id="KW-0479">Metal-binding</keyword>
<evidence type="ECO:0000256" key="6">
    <source>
        <dbReference type="SAM" id="MobiDB-lite"/>
    </source>
</evidence>
<dbReference type="PROSITE" id="PS51999">
    <property type="entry name" value="ZF_GRF"/>
    <property type="match status" value="1"/>
</dbReference>
<dbReference type="GO" id="GO:0008270">
    <property type="term" value="F:zinc ion binding"/>
    <property type="evidence" value="ECO:0007669"/>
    <property type="project" value="UniProtKB-KW"/>
</dbReference>
<reference evidence="9" key="1">
    <citation type="submission" date="2025-08" db="UniProtKB">
        <authorList>
            <consortium name="RefSeq"/>
        </authorList>
    </citation>
    <scope>IDENTIFICATION</scope>
</reference>
<keyword evidence="5" id="KW-0175">Coiled coil</keyword>
<evidence type="ECO:0000256" key="2">
    <source>
        <dbReference type="ARBA" id="ARBA00022771"/>
    </source>
</evidence>
<sequence>MSSLEDSTMSHPEGSGTSDSDTSGSEDFELSTPEDFESSAPEDACLECYCGHLAKLRVSKSIKNPSRLFYNCPMRIDSQCGYFEWADELGQAKHTKELNKIRLRCTQLQERLEDIQQQRDNDRIVWQRERSELMTRLFTVQAELDDIKKKIKMVNESELMPPLDRLSSTVADDEREDAKVIYATWAAVLPAN</sequence>
<accession>A0AAJ6SZB9</accession>
<gene>
    <name evidence="9" type="primary">LOC105108650</name>
</gene>
<feature type="region of interest" description="Disordered" evidence="6">
    <location>
        <begin position="1"/>
        <end position="38"/>
    </location>
</feature>
<evidence type="ECO:0000256" key="4">
    <source>
        <dbReference type="PROSITE-ProRule" id="PRU01343"/>
    </source>
</evidence>
<evidence type="ECO:0000259" key="7">
    <source>
        <dbReference type="PROSITE" id="PS51999"/>
    </source>
</evidence>
<keyword evidence="3" id="KW-0862">Zinc</keyword>
<organism evidence="8 9">
    <name type="scientific">Populus euphratica</name>
    <name type="common">Euphrates poplar</name>
    <dbReference type="NCBI Taxonomy" id="75702"/>
    <lineage>
        <taxon>Eukaryota</taxon>
        <taxon>Viridiplantae</taxon>
        <taxon>Streptophyta</taxon>
        <taxon>Embryophyta</taxon>
        <taxon>Tracheophyta</taxon>
        <taxon>Spermatophyta</taxon>
        <taxon>Magnoliopsida</taxon>
        <taxon>eudicotyledons</taxon>
        <taxon>Gunneridae</taxon>
        <taxon>Pentapetalae</taxon>
        <taxon>rosids</taxon>
        <taxon>fabids</taxon>
        <taxon>Malpighiales</taxon>
        <taxon>Salicaceae</taxon>
        <taxon>Saliceae</taxon>
        <taxon>Populus</taxon>
    </lineage>
</organism>
<feature type="compositionally biased region" description="Low complexity" evidence="6">
    <location>
        <begin position="13"/>
        <end position="23"/>
    </location>
</feature>
<dbReference type="RefSeq" id="XP_011001346.1">
    <property type="nucleotide sequence ID" value="XM_011003044.1"/>
</dbReference>
<keyword evidence="8" id="KW-1185">Reference proteome</keyword>
<evidence type="ECO:0000313" key="8">
    <source>
        <dbReference type="Proteomes" id="UP000694918"/>
    </source>
</evidence>
<keyword evidence="2 4" id="KW-0863">Zinc-finger</keyword>
<feature type="compositionally biased region" description="Polar residues" evidence="6">
    <location>
        <begin position="1"/>
        <end position="10"/>
    </location>
</feature>
<evidence type="ECO:0000313" key="9">
    <source>
        <dbReference type="RefSeq" id="XP_011001346.1"/>
    </source>
</evidence>
<name>A0AAJ6SZB9_POPEU</name>
<dbReference type="Proteomes" id="UP000694918">
    <property type="component" value="Unplaced"/>
</dbReference>
<feature type="domain" description="GRF-type" evidence="7">
    <location>
        <begin position="48"/>
        <end position="89"/>
    </location>
</feature>
<dbReference type="GeneID" id="105108650"/>
<evidence type="ECO:0000256" key="3">
    <source>
        <dbReference type="ARBA" id="ARBA00022833"/>
    </source>
</evidence>
<dbReference type="AlphaFoldDB" id="A0AAJ6SZB9"/>
<dbReference type="Pfam" id="PF06839">
    <property type="entry name" value="Zn_ribbon_GRF"/>
    <property type="match status" value="1"/>
</dbReference>
<feature type="compositionally biased region" description="Acidic residues" evidence="6">
    <location>
        <begin position="24"/>
        <end position="37"/>
    </location>
</feature>
<dbReference type="KEGG" id="peu:105108650"/>
<evidence type="ECO:0000256" key="1">
    <source>
        <dbReference type="ARBA" id="ARBA00022723"/>
    </source>
</evidence>
<dbReference type="InterPro" id="IPR010666">
    <property type="entry name" value="Znf_GRF"/>
</dbReference>
<evidence type="ECO:0000256" key="5">
    <source>
        <dbReference type="SAM" id="Coils"/>
    </source>
</evidence>